<accession>A0A6V7DI77</accession>
<protein>
    <submittedName>
        <fullName evidence="1">Uncharacterized protein</fullName>
    </submittedName>
</protein>
<name>A0A6V7DI77_9XANT</name>
<evidence type="ECO:0000313" key="1">
    <source>
        <dbReference type="EMBL" id="CAD0334924.1"/>
    </source>
</evidence>
<dbReference type="EMBL" id="LR828253">
    <property type="protein sequence ID" value="CAD0334924.1"/>
    <property type="molecule type" value="Genomic_DNA"/>
</dbReference>
<sequence>MYAKPLSPRERGWGEGTSEAWCNWTVRELRPHPHPPLWGTFSRWGKGGFDEIHELFAHLPYFRLAAASDL</sequence>
<organism evidence="1">
    <name type="scientific">Xanthomonas hortorum pv. gardneri</name>
    <dbReference type="NCBI Taxonomy" id="2754056"/>
    <lineage>
        <taxon>Bacteria</taxon>
        <taxon>Pseudomonadati</taxon>
        <taxon>Pseudomonadota</taxon>
        <taxon>Gammaproteobacteria</taxon>
        <taxon>Lysobacterales</taxon>
        <taxon>Lysobacteraceae</taxon>
        <taxon>Xanthomonas</taxon>
    </lineage>
</organism>
<gene>
    <name evidence="1" type="ORF">CFBP8129_24090</name>
</gene>
<reference evidence="1" key="1">
    <citation type="submission" date="2020-07" db="EMBL/GenBank/DDBJ databases">
        <authorList>
            <person name="Pothier F. J."/>
        </authorList>
    </citation>
    <scope>NUCLEOTIDE SEQUENCE</scope>
    <source>
        <strain evidence="1">CFBP 8129</strain>
    </source>
</reference>
<dbReference type="EMBL" id="LR828253">
    <property type="protein sequence ID" value="CAD0334933.1"/>
    <property type="molecule type" value="Genomic_DNA"/>
</dbReference>
<dbReference type="AlphaFoldDB" id="A0A6V7DI77"/>
<proteinExistence type="predicted"/>